<dbReference type="OrthoDB" id="583339at2"/>
<dbReference type="AlphaFoldDB" id="A0A2D0KTP8"/>
<reference evidence="2 3" key="1">
    <citation type="journal article" date="2017" name="Nat. Microbiol.">
        <title>Natural product diversity associated with the nematode symbionts Photorhabdus and Xenorhabdus.</title>
        <authorList>
            <person name="Tobias N.J."/>
            <person name="Wolff H."/>
            <person name="Djahanschiri B."/>
            <person name="Grundmann F."/>
            <person name="Kronenwerth M."/>
            <person name="Shi Y.M."/>
            <person name="Simonyi S."/>
            <person name="Grun P."/>
            <person name="Shapiro-Ilan D."/>
            <person name="Pidot S.J."/>
            <person name="Stinear T.P."/>
            <person name="Ebersberger I."/>
            <person name="Bode H.B."/>
        </authorList>
    </citation>
    <scope>NUCLEOTIDE SEQUENCE [LARGE SCALE GENOMIC DNA]</scope>
    <source>
        <strain evidence="2 3">DSM 17907</strain>
    </source>
</reference>
<keyword evidence="3" id="KW-1185">Reference proteome</keyword>
<dbReference type="NCBIfam" id="NF033540">
    <property type="entry name" value="transpos_IS701"/>
    <property type="match status" value="1"/>
</dbReference>
<dbReference type="InterPro" id="IPR039365">
    <property type="entry name" value="IS701-like"/>
</dbReference>
<dbReference type="PANTHER" id="PTHR33627">
    <property type="entry name" value="TRANSPOSASE"/>
    <property type="match status" value="1"/>
</dbReference>
<gene>
    <name evidence="2" type="ORF">Xkoz_03825</name>
</gene>
<evidence type="ECO:0000313" key="3">
    <source>
        <dbReference type="Proteomes" id="UP000221101"/>
    </source>
</evidence>
<dbReference type="SUPFAM" id="SSF53098">
    <property type="entry name" value="Ribonuclease H-like"/>
    <property type="match status" value="1"/>
</dbReference>
<protein>
    <submittedName>
        <fullName evidence="2">Transposase</fullName>
    </submittedName>
</protein>
<evidence type="ECO:0000313" key="2">
    <source>
        <dbReference type="EMBL" id="PHM66748.1"/>
    </source>
</evidence>
<dbReference type="Pfam" id="PF13546">
    <property type="entry name" value="DDE_5"/>
    <property type="match status" value="1"/>
</dbReference>
<dbReference type="PANTHER" id="PTHR33627:SF1">
    <property type="entry name" value="TRANSPOSASE"/>
    <property type="match status" value="1"/>
</dbReference>
<organism evidence="2 3">
    <name type="scientific">Xenorhabdus kozodoii</name>
    <dbReference type="NCBI Taxonomy" id="351676"/>
    <lineage>
        <taxon>Bacteria</taxon>
        <taxon>Pseudomonadati</taxon>
        <taxon>Pseudomonadota</taxon>
        <taxon>Gammaproteobacteria</taxon>
        <taxon>Enterobacterales</taxon>
        <taxon>Morganellaceae</taxon>
        <taxon>Xenorhabdus</taxon>
    </lineage>
</organism>
<dbReference type="EMBL" id="NJCX01000073">
    <property type="protein sequence ID" value="PHM66748.1"/>
    <property type="molecule type" value="Genomic_DNA"/>
</dbReference>
<comment type="caution">
    <text evidence="2">The sequence shown here is derived from an EMBL/GenBank/DDBJ whole genome shotgun (WGS) entry which is preliminary data.</text>
</comment>
<evidence type="ECO:0000259" key="1">
    <source>
        <dbReference type="Pfam" id="PF13546"/>
    </source>
</evidence>
<name>A0A2D0KTP8_9GAMM</name>
<feature type="domain" description="Transposase IS701-like DDE" evidence="1">
    <location>
        <begin position="19"/>
        <end position="237"/>
    </location>
</feature>
<accession>A0A2D0KTP8</accession>
<dbReference type="Proteomes" id="UP000221101">
    <property type="component" value="Unassembled WGS sequence"/>
</dbReference>
<sequence length="389" mass="45163">MHSPVNLWEQELLSLHTRLTPLFHHASPQQRSLAYLRGLLSDVERKNSWQLAEWLGEHSPDGIQYFLERARWDAEAARDILRDYVTDHLGDEQGILIIDETGFIKKGTHSAGVQRQYSGTAGRIENSQIGVFLCYAGQGGHAFIDRALYLPEQWTDNRPRCKSAGIPDSVTFATKPQLAQQMLERALDAGVSCRWVTADTVYGQDRRLRCWLESRYQPFVLAIPKNERVWWQGPRYTSADKVVDSLPSSFWEKHSAGLGTQGERWYDWVRVPLWRLQLSEEERDYGHYLLVRRSRDEKQERAYYIVYARREQADLKTLIQVAGHRWEIESGFEETKGECGLDHYEVRQWHSWYRHITLSLLAHAVLAVLRIREKKNTGRIGSPEYPGTA</sequence>
<dbReference type="InterPro" id="IPR038721">
    <property type="entry name" value="IS701-like_DDE_dom"/>
</dbReference>
<dbReference type="RefSeq" id="WP_099143509.1">
    <property type="nucleotide sequence ID" value="NZ_CAWNOR010000112.1"/>
</dbReference>
<dbReference type="InterPro" id="IPR012337">
    <property type="entry name" value="RNaseH-like_sf"/>
</dbReference>
<proteinExistence type="predicted"/>